<proteinExistence type="predicted"/>
<evidence type="ECO:0000313" key="4">
    <source>
        <dbReference type="Proteomes" id="UP000351155"/>
    </source>
</evidence>
<gene>
    <name evidence="3" type="ORF">NCTC12126_02541</name>
</gene>
<feature type="chain" id="PRO_5019719369" evidence="2">
    <location>
        <begin position="21"/>
        <end position="109"/>
    </location>
</feature>
<keyword evidence="2" id="KW-0732">Signal</keyword>
<accession>A0A484XSR9</accession>
<keyword evidence="3" id="KW-0449">Lipoprotein</keyword>
<dbReference type="EMBL" id="CAADIW010000022">
    <property type="protein sequence ID" value="VFS26854.1"/>
    <property type="molecule type" value="Genomic_DNA"/>
</dbReference>
<dbReference type="Proteomes" id="UP000351155">
    <property type="component" value="Unassembled WGS sequence"/>
</dbReference>
<evidence type="ECO:0000313" key="3">
    <source>
        <dbReference type="EMBL" id="VFS26854.1"/>
    </source>
</evidence>
<dbReference type="PROSITE" id="PS51257">
    <property type="entry name" value="PROKAR_LIPOPROTEIN"/>
    <property type="match status" value="1"/>
</dbReference>
<name>A0A484XSR9_9ENTR</name>
<sequence>MKKTYLYSMLALCVSAACHAETWPAPIGPSQSDFGGVGLLQTPTARMAREGEISLNYRDNDQYRYYSAVGAAVPVARNHACAIPTCARNSTAASTHSQAIKPIKTKPSM</sequence>
<feature type="region of interest" description="Disordered" evidence="1">
    <location>
        <begin position="90"/>
        <end position="109"/>
    </location>
</feature>
<evidence type="ECO:0000256" key="2">
    <source>
        <dbReference type="SAM" id="SignalP"/>
    </source>
</evidence>
<evidence type="ECO:0000256" key="1">
    <source>
        <dbReference type="SAM" id="MobiDB-lite"/>
    </source>
</evidence>
<dbReference type="InterPro" id="IPR010344">
    <property type="entry name" value="YbjH"/>
</dbReference>
<protein>
    <submittedName>
        <fullName evidence="3">Putative lipoprotein</fullName>
    </submittedName>
</protein>
<feature type="signal peptide" evidence="2">
    <location>
        <begin position="1"/>
        <end position="20"/>
    </location>
</feature>
<organism evidence="3 4">
    <name type="scientific">Enterobacter cancerogenus</name>
    <dbReference type="NCBI Taxonomy" id="69218"/>
    <lineage>
        <taxon>Bacteria</taxon>
        <taxon>Pseudomonadati</taxon>
        <taxon>Pseudomonadota</taxon>
        <taxon>Gammaproteobacteria</taxon>
        <taxon>Enterobacterales</taxon>
        <taxon>Enterobacteriaceae</taxon>
        <taxon>Enterobacter</taxon>
        <taxon>Enterobacter cloacae complex</taxon>
    </lineage>
</organism>
<dbReference type="Pfam" id="PF06082">
    <property type="entry name" value="YjbH"/>
    <property type="match status" value="1"/>
</dbReference>
<reference evidence="3 4" key="1">
    <citation type="submission" date="2019-03" db="EMBL/GenBank/DDBJ databases">
        <authorList>
            <consortium name="Pathogen Informatics"/>
        </authorList>
    </citation>
    <scope>NUCLEOTIDE SEQUENCE [LARGE SCALE GENOMIC DNA]</scope>
    <source>
        <strain evidence="3 4">NCTC12126</strain>
    </source>
</reference>
<dbReference type="AlphaFoldDB" id="A0A484XSR9"/>